<keyword evidence="2" id="KW-0012">Acyltransferase</keyword>
<dbReference type="CDD" id="cd04301">
    <property type="entry name" value="NAT_SF"/>
    <property type="match status" value="1"/>
</dbReference>
<dbReference type="InterPro" id="IPR016181">
    <property type="entry name" value="Acyl_CoA_acyltransferase"/>
</dbReference>
<protein>
    <submittedName>
        <fullName evidence="4">GNAT family N-acetyltransferase</fullName>
    </submittedName>
</protein>
<dbReference type="EMBL" id="PEYE01000002">
    <property type="protein sequence ID" value="PIS39113.1"/>
    <property type="molecule type" value="Genomic_DNA"/>
</dbReference>
<dbReference type="Proteomes" id="UP000229390">
    <property type="component" value="Unassembled WGS sequence"/>
</dbReference>
<accession>A0A2M6T1P0</accession>
<evidence type="ECO:0000256" key="2">
    <source>
        <dbReference type="ARBA" id="ARBA00023315"/>
    </source>
</evidence>
<dbReference type="GO" id="GO:0006526">
    <property type="term" value="P:L-arginine biosynthetic process"/>
    <property type="evidence" value="ECO:0007669"/>
    <property type="project" value="InterPro"/>
</dbReference>
<reference evidence="5" key="1">
    <citation type="submission" date="2017-09" db="EMBL/GenBank/DDBJ databases">
        <title>Depth-based differentiation of microbial function through sediment-hosted aquifers and enrichment of novel symbionts in the deep terrestrial subsurface.</title>
        <authorList>
            <person name="Probst A.J."/>
            <person name="Ladd B."/>
            <person name="Jarett J.K."/>
            <person name="Geller-Mcgrath D.E."/>
            <person name="Sieber C.M.K."/>
            <person name="Emerson J.B."/>
            <person name="Anantharaman K."/>
            <person name="Thomas B.C."/>
            <person name="Malmstrom R."/>
            <person name="Stieglmeier M."/>
            <person name="Klingl A."/>
            <person name="Woyke T."/>
            <person name="Ryan C.M."/>
            <person name="Banfield J.F."/>
        </authorList>
    </citation>
    <scope>NUCLEOTIDE SEQUENCE [LARGE SCALE GENOMIC DNA]</scope>
</reference>
<sequence length="133" mass="15168">MIRKAQISDIFAIKSIIDLAAKKGEILPRTKKEITEIIDSFFVYERKKNIIGCCSLEIYSQKIAEVRSLVVLPKYRNQGIGTCLVKECLKEAEKKGIYEVMAITGKVSLFRKVGFHNCINDQVPMFIKLSKPR</sequence>
<dbReference type="AlphaFoldDB" id="A0A2M6T1P0"/>
<dbReference type="InterPro" id="IPR010167">
    <property type="entry name" value="NH2A_AcTrfase"/>
</dbReference>
<dbReference type="InterPro" id="IPR000182">
    <property type="entry name" value="GNAT_dom"/>
</dbReference>
<dbReference type="SUPFAM" id="SSF55729">
    <property type="entry name" value="Acyl-CoA N-acyltransferases (Nat)"/>
    <property type="match status" value="1"/>
</dbReference>
<organism evidence="4 5">
    <name type="scientific">Candidatus Nealsonbacteria bacterium CG08_land_8_20_14_0_20_43_11</name>
    <dbReference type="NCBI Taxonomy" id="1974706"/>
    <lineage>
        <taxon>Bacteria</taxon>
        <taxon>Candidatus Nealsoniibacteriota</taxon>
    </lineage>
</organism>
<evidence type="ECO:0000259" key="3">
    <source>
        <dbReference type="PROSITE" id="PS51186"/>
    </source>
</evidence>
<evidence type="ECO:0000256" key="1">
    <source>
        <dbReference type="ARBA" id="ARBA00022679"/>
    </source>
</evidence>
<evidence type="ECO:0000313" key="4">
    <source>
        <dbReference type="EMBL" id="PIS39113.1"/>
    </source>
</evidence>
<keyword evidence="1 4" id="KW-0808">Transferase</keyword>
<feature type="domain" description="N-acetyltransferase" evidence="3">
    <location>
        <begin position="1"/>
        <end position="133"/>
    </location>
</feature>
<dbReference type="GO" id="GO:0005737">
    <property type="term" value="C:cytoplasm"/>
    <property type="evidence" value="ECO:0007669"/>
    <property type="project" value="InterPro"/>
</dbReference>
<dbReference type="PANTHER" id="PTHR30602:SF12">
    <property type="entry name" value="AMINO-ACID ACETYLTRANSFERASE NAGS1, CHLOROPLASTIC-RELATED"/>
    <property type="match status" value="1"/>
</dbReference>
<name>A0A2M6T1P0_9BACT</name>
<gene>
    <name evidence="4" type="ORF">COT34_00035</name>
</gene>
<dbReference type="PANTHER" id="PTHR30602">
    <property type="entry name" value="AMINO-ACID ACETYLTRANSFERASE"/>
    <property type="match status" value="1"/>
</dbReference>
<dbReference type="PROSITE" id="PS51186">
    <property type="entry name" value="GNAT"/>
    <property type="match status" value="1"/>
</dbReference>
<proteinExistence type="predicted"/>
<comment type="caution">
    <text evidence="4">The sequence shown here is derived from an EMBL/GenBank/DDBJ whole genome shotgun (WGS) entry which is preliminary data.</text>
</comment>
<evidence type="ECO:0000313" key="5">
    <source>
        <dbReference type="Proteomes" id="UP000229390"/>
    </source>
</evidence>
<dbReference type="GO" id="GO:0004042">
    <property type="term" value="F:L-glutamate N-acetyltransferase activity"/>
    <property type="evidence" value="ECO:0007669"/>
    <property type="project" value="InterPro"/>
</dbReference>
<dbReference type="Pfam" id="PF13508">
    <property type="entry name" value="Acetyltransf_7"/>
    <property type="match status" value="1"/>
</dbReference>
<dbReference type="Gene3D" id="3.40.630.30">
    <property type="match status" value="1"/>
</dbReference>